<keyword evidence="5 6" id="KW-0472">Membrane</keyword>
<evidence type="ECO:0000256" key="4">
    <source>
        <dbReference type="ARBA" id="ARBA00022989"/>
    </source>
</evidence>
<sequence length="275" mass="31187">MDVRASQTQIAFELSDTEASRKAHEILPAEWEWEEDGHLCGQQQICENERLEAAMAGVCLTLILGTILNESGLELQQSGRILGTVGVAGGFIYGIRKLGFERWYNRHYSRELARERWELENYKKGEQEEMTGLFAYKGMSRKDAEAVVQTMSTYQDFFVNIMMTEELGLREPISRLELRVAAVAAAFSFAAILPLIATNFFIHFFSSNLCYSDDRIICPQNMHNRLIIAFGTLTIALLGARRAFMSKLPIFIHTLEAMLIAFLCVIIPKILLIFS</sequence>
<feature type="transmembrane region" description="Helical" evidence="6">
    <location>
        <begin position="250"/>
        <end position="274"/>
    </location>
</feature>
<evidence type="ECO:0000313" key="7">
    <source>
        <dbReference type="EMBL" id="CAE0368761.1"/>
    </source>
</evidence>
<dbReference type="Pfam" id="PF01988">
    <property type="entry name" value="VIT1"/>
    <property type="match status" value="1"/>
</dbReference>
<organism evidence="7">
    <name type="scientific">Aureoumbra lagunensis</name>
    <dbReference type="NCBI Taxonomy" id="44058"/>
    <lineage>
        <taxon>Eukaryota</taxon>
        <taxon>Sar</taxon>
        <taxon>Stramenopiles</taxon>
        <taxon>Ochrophyta</taxon>
        <taxon>Pelagophyceae</taxon>
        <taxon>Pelagomonadales</taxon>
        <taxon>Aureoumbra</taxon>
    </lineage>
</organism>
<accession>A0A7S3NLX4</accession>
<comment type="similarity">
    <text evidence="2">Belongs to the CCC1 family.</text>
</comment>
<evidence type="ECO:0000256" key="1">
    <source>
        <dbReference type="ARBA" id="ARBA00004127"/>
    </source>
</evidence>
<dbReference type="GO" id="GO:0005384">
    <property type="term" value="F:manganese ion transmembrane transporter activity"/>
    <property type="evidence" value="ECO:0007669"/>
    <property type="project" value="InterPro"/>
</dbReference>
<comment type="subcellular location">
    <subcellularLocation>
        <location evidence="1">Endomembrane system</location>
        <topology evidence="1">Multi-pass membrane protein</topology>
    </subcellularLocation>
</comment>
<dbReference type="GO" id="GO:0012505">
    <property type="term" value="C:endomembrane system"/>
    <property type="evidence" value="ECO:0007669"/>
    <property type="project" value="UniProtKB-SubCell"/>
</dbReference>
<gene>
    <name evidence="7" type="ORF">ALAG00032_LOCUS9524</name>
</gene>
<proteinExistence type="inferred from homology"/>
<keyword evidence="4 6" id="KW-1133">Transmembrane helix</keyword>
<protein>
    <submittedName>
        <fullName evidence="7">Uncharacterized protein</fullName>
    </submittedName>
</protein>
<feature type="transmembrane region" description="Helical" evidence="6">
    <location>
        <begin position="180"/>
        <end position="205"/>
    </location>
</feature>
<name>A0A7S3NLX4_9STRA</name>
<keyword evidence="3 6" id="KW-0812">Transmembrane</keyword>
<evidence type="ECO:0000256" key="2">
    <source>
        <dbReference type="ARBA" id="ARBA00007049"/>
    </source>
</evidence>
<dbReference type="AlphaFoldDB" id="A0A7S3NLX4"/>
<evidence type="ECO:0000256" key="5">
    <source>
        <dbReference type="ARBA" id="ARBA00023136"/>
    </source>
</evidence>
<evidence type="ECO:0000256" key="3">
    <source>
        <dbReference type="ARBA" id="ARBA00022692"/>
    </source>
</evidence>
<feature type="transmembrane region" description="Helical" evidence="6">
    <location>
        <begin position="226"/>
        <end position="244"/>
    </location>
</feature>
<dbReference type="GO" id="GO:0030026">
    <property type="term" value="P:intracellular manganese ion homeostasis"/>
    <property type="evidence" value="ECO:0007669"/>
    <property type="project" value="InterPro"/>
</dbReference>
<reference evidence="7" key="1">
    <citation type="submission" date="2021-01" db="EMBL/GenBank/DDBJ databases">
        <authorList>
            <person name="Corre E."/>
            <person name="Pelletier E."/>
            <person name="Niang G."/>
            <person name="Scheremetjew M."/>
            <person name="Finn R."/>
            <person name="Kale V."/>
            <person name="Holt S."/>
            <person name="Cochrane G."/>
            <person name="Meng A."/>
            <person name="Brown T."/>
            <person name="Cohen L."/>
        </authorList>
    </citation>
    <scope>NUCLEOTIDE SEQUENCE</scope>
    <source>
        <strain evidence="7">CCMP1510</strain>
    </source>
</reference>
<evidence type="ECO:0000256" key="6">
    <source>
        <dbReference type="SAM" id="Phobius"/>
    </source>
</evidence>
<dbReference type="InterPro" id="IPR008217">
    <property type="entry name" value="Ccc1_fam"/>
</dbReference>
<dbReference type="EMBL" id="HBIJ01014200">
    <property type="protein sequence ID" value="CAE0368761.1"/>
    <property type="molecule type" value="Transcribed_RNA"/>
</dbReference>